<feature type="transmembrane region" description="Helical" evidence="6">
    <location>
        <begin position="360"/>
        <end position="382"/>
    </location>
</feature>
<dbReference type="STRING" id="241244.ATY39_12915"/>
<evidence type="ECO:0000256" key="1">
    <source>
        <dbReference type="ARBA" id="ARBA00004141"/>
    </source>
</evidence>
<keyword evidence="3 6" id="KW-0812">Transmembrane</keyword>
<organism evidence="8 9">
    <name type="scientific">Rummeliibacillus stabekisii</name>
    <dbReference type="NCBI Taxonomy" id="241244"/>
    <lineage>
        <taxon>Bacteria</taxon>
        <taxon>Bacillati</taxon>
        <taxon>Bacillota</taxon>
        <taxon>Bacilli</taxon>
        <taxon>Bacillales</taxon>
        <taxon>Caryophanaceae</taxon>
        <taxon>Rummeliibacillus</taxon>
    </lineage>
</organism>
<feature type="transmembrane region" description="Helical" evidence="6">
    <location>
        <begin position="439"/>
        <end position="461"/>
    </location>
</feature>
<name>A0A143HER8_9BACL</name>
<dbReference type="Pfam" id="PF03239">
    <property type="entry name" value="FTR1"/>
    <property type="match status" value="1"/>
</dbReference>
<dbReference type="OrthoDB" id="8215804at2"/>
<dbReference type="RefSeq" id="WP_066790386.1">
    <property type="nucleotide sequence ID" value="NZ_CP014806.1"/>
</dbReference>
<reference evidence="8 9" key="1">
    <citation type="journal article" date="2016" name="Genome Announc.">
        <title>Whole-Genome Sequence of Rummeliibacillus stabekisii Strain PP9 Isolated from Antarctic Soil.</title>
        <authorList>
            <person name="da Mota F.F."/>
            <person name="Vollu R.E."/>
            <person name="Jurelevicius D."/>
            <person name="Seldin L."/>
        </authorList>
    </citation>
    <scope>NUCLEOTIDE SEQUENCE [LARGE SCALE GENOMIC DNA]</scope>
    <source>
        <strain evidence="8 9">PP9</strain>
    </source>
</reference>
<dbReference type="PANTHER" id="PTHR31632">
    <property type="entry name" value="IRON TRANSPORTER FTH1"/>
    <property type="match status" value="1"/>
</dbReference>
<evidence type="ECO:0000313" key="8">
    <source>
        <dbReference type="EMBL" id="AMX00229.1"/>
    </source>
</evidence>
<dbReference type="GO" id="GO:0033573">
    <property type="term" value="C:high-affinity iron permease complex"/>
    <property type="evidence" value="ECO:0007669"/>
    <property type="project" value="InterPro"/>
</dbReference>
<protein>
    <submittedName>
        <fullName evidence="8">Transporter</fullName>
    </submittedName>
</protein>
<evidence type="ECO:0000256" key="5">
    <source>
        <dbReference type="ARBA" id="ARBA00023136"/>
    </source>
</evidence>
<gene>
    <name evidence="8" type="ORF">ATY39_12915</name>
</gene>
<accession>A0A143HER8</accession>
<dbReference type="GO" id="GO:0015093">
    <property type="term" value="F:ferrous iron transmembrane transporter activity"/>
    <property type="evidence" value="ECO:0007669"/>
    <property type="project" value="TreeGrafter"/>
</dbReference>
<evidence type="ECO:0000256" key="2">
    <source>
        <dbReference type="ARBA" id="ARBA00008333"/>
    </source>
</evidence>
<keyword evidence="5 6" id="KW-0472">Membrane</keyword>
<evidence type="ECO:0000256" key="4">
    <source>
        <dbReference type="ARBA" id="ARBA00022989"/>
    </source>
</evidence>
<comment type="similarity">
    <text evidence="2">Belongs to the oxidase-dependent Fe transporter (OFeT) (TC 9.A.10.1) family.</text>
</comment>
<keyword evidence="7" id="KW-0732">Signal</keyword>
<comment type="subcellular location">
    <subcellularLocation>
        <location evidence="1">Membrane</location>
        <topology evidence="1">Multi-pass membrane protein</topology>
    </subcellularLocation>
</comment>
<evidence type="ECO:0000256" key="7">
    <source>
        <dbReference type="SAM" id="SignalP"/>
    </source>
</evidence>
<dbReference type="InterPro" id="IPR004923">
    <property type="entry name" value="FTR1/Fip1/EfeU"/>
</dbReference>
<feature type="chain" id="PRO_5007509425" evidence="7">
    <location>
        <begin position="29"/>
        <end position="579"/>
    </location>
</feature>
<dbReference type="Proteomes" id="UP000076021">
    <property type="component" value="Chromosome"/>
</dbReference>
<keyword evidence="9" id="KW-1185">Reference proteome</keyword>
<evidence type="ECO:0000256" key="6">
    <source>
        <dbReference type="SAM" id="Phobius"/>
    </source>
</evidence>
<evidence type="ECO:0000313" key="9">
    <source>
        <dbReference type="Proteomes" id="UP000076021"/>
    </source>
</evidence>
<reference evidence="9" key="2">
    <citation type="submission" date="2016-03" db="EMBL/GenBank/DDBJ databases">
        <authorList>
            <person name="Ploux O."/>
        </authorList>
    </citation>
    <scope>NUCLEOTIDE SEQUENCE [LARGE SCALE GENOMIC DNA]</scope>
    <source>
        <strain evidence="9">PP9</strain>
    </source>
</reference>
<dbReference type="PANTHER" id="PTHR31632:SF2">
    <property type="entry name" value="PLASMA MEMBRANE IRON PERMEASE"/>
    <property type="match status" value="1"/>
</dbReference>
<dbReference type="EMBL" id="CP014806">
    <property type="protein sequence ID" value="AMX00229.1"/>
    <property type="molecule type" value="Genomic_DNA"/>
</dbReference>
<feature type="transmembrane region" description="Helical" evidence="6">
    <location>
        <begin position="394"/>
        <end position="413"/>
    </location>
</feature>
<proteinExistence type="inferred from homology"/>
<dbReference type="AlphaFoldDB" id="A0A143HER8"/>
<feature type="transmembrane region" description="Helical" evidence="6">
    <location>
        <begin position="504"/>
        <end position="526"/>
    </location>
</feature>
<evidence type="ECO:0000256" key="3">
    <source>
        <dbReference type="ARBA" id="ARBA00022692"/>
    </source>
</evidence>
<feature type="signal peptide" evidence="7">
    <location>
        <begin position="1"/>
        <end position="28"/>
    </location>
</feature>
<sequence length="579" mass="63629">MKHYLIRCSQILILCTLAAFIAMKPVSAAASYSNLYISISDAIMDSKQGDDKKAEKALSAFTRDWKKVRSQDSKETKAVDQALKEAQAASSTDERLDALSTLSKALTALEKAENPVDEKAERQAFLTAMNPALDQLQAAIKEGDVPKMTAAYTTFNAYWKKKETPVREQDIAAYGKIETQMSFIRIALADEHPNFDAMQDQFNVLKQTVNDFGAGKKVASSSKGDTYSLQSLIDLIDKANGQIVANDYSKASATIKQFIVTWPNVEGDIRTKNASLYTKIESEMPLIAGDLMKDQVDAKGIQTKLGDLKQQIQLIQGDQNYTLWDSALILLREGLEALLIMIALIAFLKKSDQRHMEKWIYIGAGLGIACSAVAAILMSTLFNSSTINTSREMIEGYVGLIAAAMMIGVGVWMHSKSNVKAWNAYIAKQMNHAMSKQSVWAMAFISFLAVFREGAETLIFYAGIAPKMSTSQFSLGIGIAAVILAVVAFILLRATNKIPVHKFFAVATIFIYLLAFKIIGVSIHTLQLTDVVPSNVMSHMPVWATIGFYPTIETISGQAILLALIIFTILFKKRNATTA</sequence>
<feature type="transmembrane region" description="Helical" evidence="6">
    <location>
        <begin position="329"/>
        <end position="348"/>
    </location>
</feature>
<keyword evidence="4 6" id="KW-1133">Transmembrane helix</keyword>
<feature type="transmembrane region" description="Helical" evidence="6">
    <location>
        <begin position="473"/>
        <end position="492"/>
    </location>
</feature>
<feature type="transmembrane region" description="Helical" evidence="6">
    <location>
        <begin position="546"/>
        <end position="571"/>
    </location>
</feature>
<dbReference type="KEGG" id="rst:ATY39_12915"/>